<sequence>MQRLGVSRSSEDLSIDFFLPSMGSSPLRSNGAANETLPLYAPISEENNKKENPAHQRPLPGERAVHLIPLVLILCALILWLFSQ</sequence>
<feature type="transmembrane region" description="Helical" evidence="1">
    <location>
        <begin position="64"/>
        <end position="82"/>
    </location>
</feature>
<dbReference type="PANTHER" id="PTHR34189:SF10">
    <property type="entry name" value="TRANSMEMBRANE PROTEIN"/>
    <property type="match status" value="1"/>
</dbReference>
<keyword evidence="1" id="KW-1133">Transmembrane helix</keyword>
<keyword evidence="1" id="KW-0472">Membrane</keyword>
<organism evidence="2 3">
    <name type="scientific">Punica granatum</name>
    <name type="common">Pomegranate</name>
    <dbReference type="NCBI Taxonomy" id="22663"/>
    <lineage>
        <taxon>Eukaryota</taxon>
        <taxon>Viridiplantae</taxon>
        <taxon>Streptophyta</taxon>
        <taxon>Embryophyta</taxon>
        <taxon>Tracheophyta</taxon>
        <taxon>Spermatophyta</taxon>
        <taxon>Magnoliopsida</taxon>
        <taxon>eudicotyledons</taxon>
        <taxon>Gunneridae</taxon>
        <taxon>Pentapetalae</taxon>
        <taxon>rosids</taxon>
        <taxon>malvids</taxon>
        <taxon>Myrtales</taxon>
        <taxon>Lythraceae</taxon>
        <taxon>Punica</taxon>
    </lineage>
</organism>
<evidence type="ECO:0000313" key="3">
    <source>
        <dbReference type="Proteomes" id="UP000197138"/>
    </source>
</evidence>
<evidence type="ECO:0000313" key="2">
    <source>
        <dbReference type="EMBL" id="OWM71722.1"/>
    </source>
</evidence>
<proteinExistence type="predicted"/>
<gene>
    <name evidence="2" type="ORF">CDL15_Pgr005910</name>
</gene>
<keyword evidence="1" id="KW-0812">Transmembrane</keyword>
<dbReference type="PANTHER" id="PTHR34189">
    <property type="entry name" value="TRANSMEMBRANE PROTEIN"/>
    <property type="match status" value="1"/>
</dbReference>
<reference evidence="3" key="1">
    <citation type="journal article" date="2017" name="Plant J.">
        <title>The pomegranate (Punica granatum L.) genome and the genomics of punicalagin biosynthesis.</title>
        <authorList>
            <person name="Qin G."/>
            <person name="Xu C."/>
            <person name="Ming R."/>
            <person name="Tang H."/>
            <person name="Guyot R."/>
            <person name="Kramer E.M."/>
            <person name="Hu Y."/>
            <person name="Yi X."/>
            <person name="Qi Y."/>
            <person name="Xu X."/>
            <person name="Gao Z."/>
            <person name="Pan H."/>
            <person name="Jian J."/>
            <person name="Tian Y."/>
            <person name="Yue Z."/>
            <person name="Xu Y."/>
        </authorList>
    </citation>
    <scope>NUCLEOTIDE SEQUENCE [LARGE SCALE GENOMIC DNA]</scope>
    <source>
        <strain evidence="3">cv. Dabenzi</strain>
    </source>
</reference>
<dbReference type="EMBL" id="MTKT01004399">
    <property type="protein sequence ID" value="OWM71722.1"/>
    <property type="molecule type" value="Genomic_DNA"/>
</dbReference>
<dbReference type="AlphaFoldDB" id="A0A218WI84"/>
<dbReference type="Proteomes" id="UP000197138">
    <property type="component" value="Unassembled WGS sequence"/>
</dbReference>
<name>A0A218WI84_PUNGR</name>
<accession>A0A218WI84</accession>
<comment type="caution">
    <text evidence="2">The sequence shown here is derived from an EMBL/GenBank/DDBJ whole genome shotgun (WGS) entry which is preliminary data.</text>
</comment>
<evidence type="ECO:0000256" key="1">
    <source>
        <dbReference type="SAM" id="Phobius"/>
    </source>
</evidence>
<protein>
    <submittedName>
        <fullName evidence="2">Uncharacterized protein</fullName>
    </submittedName>
</protein>